<reference evidence="4 5" key="1">
    <citation type="submission" date="2023-01" db="EMBL/GenBank/DDBJ databases">
        <title>Novel diversity within Roseofilum (Cyanobacteria; Desertifilaceae) from marine benthic mats with descriptions of four novel species.</title>
        <authorList>
            <person name="Wang Y."/>
            <person name="Berthold D.E."/>
            <person name="Hu J."/>
            <person name="Lefler F.W."/>
            <person name="Laughinghouse H.D. IV."/>
        </authorList>
    </citation>
    <scope>NUCLEOTIDE SEQUENCE [LARGE SCALE GENOMIC DNA]</scope>
    <source>
        <strain evidence="4 5">BLCC-M154</strain>
    </source>
</reference>
<dbReference type="InterPro" id="IPR001296">
    <property type="entry name" value="Glyco_trans_1"/>
</dbReference>
<feature type="domain" description="Glycosyl transferase family 1" evidence="2">
    <location>
        <begin position="173"/>
        <end position="332"/>
    </location>
</feature>
<accession>A0ABT7AMK3</accession>
<keyword evidence="5" id="KW-1185">Reference proteome</keyword>
<organism evidence="4 5">
    <name type="scientific">Roseofilum acuticapitatum BLCC-M154</name>
    <dbReference type="NCBI Taxonomy" id="3022444"/>
    <lineage>
        <taxon>Bacteria</taxon>
        <taxon>Bacillati</taxon>
        <taxon>Cyanobacteriota</taxon>
        <taxon>Cyanophyceae</taxon>
        <taxon>Desertifilales</taxon>
        <taxon>Desertifilaceae</taxon>
        <taxon>Roseofilum</taxon>
        <taxon>Roseofilum acuticapitatum</taxon>
    </lineage>
</organism>
<protein>
    <submittedName>
        <fullName evidence="4">Glycosyltransferase family 4 protein</fullName>
    </submittedName>
</protein>
<dbReference type="Gene3D" id="3.40.50.2000">
    <property type="entry name" value="Glycogen Phosphorylase B"/>
    <property type="match status" value="2"/>
</dbReference>
<evidence type="ECO:0000256" key="1">
    <source>
        <dbReference type="ARBA" id="ARBA00022679"/>
    </source>
</evidence>
<dbReference type="EMBL" id="JAQOSP010000006">
    <property type="protein sequence ID" value="MDJ1168122.1"/>
    <property type="molecule type" value="Genomic_DNA"/>
</dbReference>
<dbReference type="RefSeq" id="WP_283751889.1">
    <property type="nucleotide sequence ID" value="NZ_JAQOSP010000006.1"/>
</dbReference>
<dbReference type="SUPFAM" id="SSF53756">
    <property type="entry name" value="UDP-Glycosyltransferase/glycogen phosphorylase"/>
    <property type="match status" value="1"/>
</dbReference>
<dbReference type="Pfam" id="PF00534">
    <property type="entry name" value="Glycos_transf_1"/>
    <property type="match status" value="1"/>
</dbReference>
<dbReference type="PANTHER" id="PTHR46401:SF2">
    <property type="entry name" value="GLYCOSYLTRANSFERASE WBBK-RELATED"/>
    <property type="match status" value="1"/>
</dbReference>
<name>A0ABT7AMK3_9CYAN</name>
<dbReference type="PANTHER" id="PTHR46401">
    <property type="entry name" value="GLYCOSYLTRANSFERASE WBBK-RELATED"/>
    <property type="match status" value="1"/>
</dbReference>
<evidence type="ECO:0000313" key="5">
    <source>
        <dbReference type="Proteomes" id="UP001235303"/>
    </source>
</evidence>
<dbReference type="CDD" id="cd03801">
    <property type="entry name" value="GT4_PimA-like"/>
    <property type="match status" value="1"/>
</dbReference>
<keyword evidence="1" id="KW-0808">Transferase</keyword>
<comment type="caution">
    <text evidence="4">The sequence shown here is derived from an EMBL/GenBank/DDBJ whole genome shotgun (WGS) entry which is preliminary data.</text>
</comment>
<evidence type="ECO:0000313" key="4">
    <source>
        <dbReference type="EMBL" id="MDJ1168122.1"/>
    </source>
</evidence>
<dbReference type="Proteomes" id="UP001235303">
    <property type="component" value="Unassembled WGS sequence"/>
</dbReference>
<gene>
    <name evidence="4" type="ORF">PMG71_01620</name>
</gene>
<dbReference type="Pfam" id="PF13439">
    <property type="entry name" value="Glyco_transf_4"/>
    <property type="match status" value="1"/>
</dbReference>
<feature type="domain" description="Glycosyltransferase subfamily 4-like N-terminal" evidence="3">
    <location>
        <begin position="17"/>
        <end position="166"/>
    </location>
</feature>
<dbReference type="InterPro" id="IPR028098">
    <property type="entry name" value="Glyco_trans_4-like_N"/>
</dbReference>
<proteinExistence type="predicted"/>
<sequence>MKVLYITPTYFSDRSLIGGAERYASALASLMAEQVDTTLVSFGPERQSYQEDNLNIEIFPVKAPIHGNIMNAINIRYITWLLSPTIIHVHNIYTLASDISSLIGYLFGKRVFVTEHAGGGSLIINHKLPVFHCYTNLVAQSEYALGFIPDQLSQKAVVIKGGVDTNLFYPTSTVEKEKKILFVGRILPHKGINYLIDGFKLLGFSDYKLTIVGRVKGDSSQSFYNDLKELAEGMPVEFIEDADDQRLLHEYQSAIATVLPSVHKTWYGEYGRFPELMGLTLLESQACGTPVICTDAGAMHEFVNNGKTGLIVEQNSGQAIADAIQEFIQLSPQCYQEYQDNCLEWIENNFSWSIVVKKHLALYEGITNSL</sequence>
<evidence type="ECO:0000259" key="3">
    <source>
        <dbReference type="Pfam" id="PF13439"/>
    </source>
</evidence>
<evidence type="ECO:0000259" key="2">
    <source>
        <dbReference type="Pfam" id="PF00534"/>
    </source>
</evidence>